<dbReference type="InterPro" id="IPR053134">
    <property type="entry name" value="RNA-dir_DNA_polymerase"/>
</dbReference>
<dbReference type="STRING" id="158441.A0A226D7R9"/>
<feature type="domain" description="Reverse transcriptase" evidence="1">
    <location>
        <begin position="163"/>
        <end position="274"/>
    </location>
</feature>
<dbReference type="OMA" id="FHIHIAL"/>
<dbReference type="AlphaFoldDB" id="A0A226D7R9"/>
<dbReference type="GO" id="GO:0071897">
    <property type="term" value="P:DNA biosynthetic process"/>
    <property type="evidence" value="ECO:0007669"/>
    <property type="project" value="UniProtKB-ARBA"/>
</dbReference>
<accession>A0A226D7R9</accession>
<evidence type="ECO:0000313" key="3">
    <source>
        <dbReference type="Proteomes" id="UP000198287"/>
    </source>
</evidence>
<dbReference type="InterPro" id="IPR000477">
    <property type="entry name" value="RT_dom"/>
</dbReference>
<protein>
    <submittedName>
        <fullName evidence="2">Retrovirus-related Pol polyprotein from transposon opus</fullName>
    </submittedName>
</protein>
<dbReference type="Pfam" id="PF00078">
    <property type="entry name" value="RVT_1"/>
    <property type="match status" value="1"/>
</dbReference>
<dbReference type="Proteomes" id="UP000198287">
    <property type="component" value="Unassembled WGS sequence"/>
</dbReference>
<dbReference type="PANTHER" id="PTHR24559:SF444">
    <property type="entry name" value="REVERSE TRANSCRIPTASE DOMAIN-CONTAINING PROTEIN"/>
    <property type="match status" value="1"/>
</dbReference>
<name>A0A226D7R9_FOLCA</name>
<dbReference type="PANTHER" id="PTHR24559">
    <property type="entry name" value="TRANSPOSON TY3-I GAG-POL POLYPROTEIN"/>
    <property type="match status" value="1"/>
</dbReference>
<evidence type="ECO:0000259" key="1">
    <source>
        <dbReference type="Pfam" id="PF00078"/>
    </source>
</evidence>
<sequence>MNLSNKKIIIPRNTNVAEIKCLENLPIEETALHLNTETPKQEHVNTSNDEEHIKKILSRIHSEADTENKKLVADLLKEYNDIFAKPGEIGEINCYKHKIILLEGAIPVRKSPYRKPASLEQFEREKVKELLEKGVIRPSHSPWGCGVVIVLDGHRSKNDSSPSSSPRLAIDYRPLNKQVHKDSFPLPNINTVIDWIGRRSKFISTLDVARGFWSMLLDPESIPLTGFITQLGLFEFTRLPYGVCNGAAAYQRAMSIILCGLLWENVLAFIDDIFYS</sequence>
<dbReference type="SUPFAM" id="SSF56672">
    <property type="entry name" value="DNA/RNA polymerases"/>
    <property type="match status" value="1"/>
</dbReference>
<reference evidence="2 3" key="1">
    <citation type="submission" date="2015-12" db="EMBL/GenBank/DDBJ databases">
        <title>The genome of Folsomia candida.</title>
        <authorList>
            <person name="Faddeeva A."/>
            <person name="Derks M.F."/>
            <person name="Anvar Y."/>
            <person name="Smit S."/>
            <person name="Van Straalen N."/>
            <person name="Roelofs D."/>
        </authorList>
    </citation>
    <scope>NUCLEOTIDE SEQUENCE [LARGE SCALE GENOMIC DNA]</scope>
    <source>
        <strain evidence="2 3">VU population</strain>
        <tissue evidence="2">Whole body</tissue>
    </source>
</reference>
<dbReference type="CDD" id="cd01647">
    <property type="entry name" value="RT_LTR"/>
    <property type="match status" value="1"/>
</dbReference>
<organism evidence="2 3">
    <name type="scientific">Folsomia candida</name>
    <name type="common">Springtail</name>
    <dbReference type="NCBI Taxonomy" id="158441"/>
    <lineage>
        <taxon>Eukaryota</taxon>
        <taxon>Metazoa</taxon>
        <taxon>Ecdysozoa</taxon>
        <taxon>Arthropoda</taxon>
        <taxon>Hexapoda</taxon>
        <taxon>Collembola</taxon>
        <taxon>Entomobryomorpha</taxon>
        <taxon>Isotomoidea</taxon>
        <taxon>Isotomidae</taxon>
        <taxon>Proisotominae</taxon>
        <taxon>Folsomia</taxon>
    </lineage>
</organism>
<gene>
    <name evidence="2" type="ORF">Fcan01_23647</name>
</gene>
<dbReference type="InterPro" id="IPR043502">
    <property type="entry name" value="DNA/RNA_pol_sf"/>
</dbReference>
<dbReference type="InterPro" id="IPR043128">
    <property type="entry name" value="Rev_trsase/Diguanyl_cyclase"/>
</dbReference>
<dbReference type="EMBL" id="LNIX01000029">
    <property type="protein sequence ID" value="OXA41592.1"/>
    <property type="molecule type" value="Genomic_DNA"/>
</dbReference>
<proteinExistence type="predicted"/>
<evidence type="ECO:0000313" key="2">
    <source>
        <dbReference type="EMBL" id="OXA41592.1"/>
    </source>
</evidence>
<keyword evidence="3" id="KW-1185">Reference proteome</keyword>
<dbReference type="Gene3D" id="3.10.10.10">
    <property type="entry name" value="HIV Type 1 Reverse Transcriptase, subunit A, domain 1"/>
    <property type="match status" value="1"/>
</dbReference>
<dbReference type="Gene3D" id="3.30.70.270">
    <property type="match status" value="1"/>
</dbReference>
<comment type="caution">
    <text evidence="2">The sequence shown here is derived from an EMBL/GenBank/DDBJ whole genome shotgun (WGS) entry which is preliminary data.</text>
</comment>